<dbReference type="InterPro" id="IPR018511">
    <property type="entry name" value="Hemolysin-typ_Ca-bd_CS"/>
</dbReference>
<feature type="region of interest" description="Disordered" evidence="3">
    <location>
        <begin position="201"/>
        <end position="222"/>
    </location>
</feature>
<dbReference type="PANTHER" id="PTHR38340:SF1">
    <property type="entry name" value="S-LAYER PROTEIN"/>
    <property type="match status" value="1"/>
</dbReference>
<comment type="subcellular location">
    <subcellularLocation>
        <location evidence="1">Secreted</location>
    </subcellularLocation>
</comment>
<evidence type="ECO:0000313" key="6">
    <source>
        <dbReference type="Proteomes" id="UP001284601"/>
    </source>
</evidence>
<dbReference type="EMBL" id="JAWSTH010000073">
    <property type="protein sequence ID" value="MDW5597053.1"/>
    <property type="molecule type" value="Genomic_DNA"/>
</dbReference>
<dbReference type="Gene3D" id="2.150.10.10">
    <property type="entry name" value="Serralysin-like metalloprotease, C-terminal"/>
    <property type="match status" value="2"/>
</dbReference>
<accession>A0ABU4HUT6</accession>
<dbReference type="PANTHER" id="PTHR38340">
    <property type="entry name" value="S-LAYER PROTEIN"/>
    <property type="match status" value="1"/>
</dbReference>
<feature type="chain" id="PRO_5046158164" evidence="4">
    <location>
        <begin position="51"/>
        <end position="530"/>
    </location>
</feature>
<evidence type="ECO:0000313" key="5">
    <source>
        <dbReference type="EMBL" id="MDW5597053.1"/>
    </source>
</evidence>
<reference evidence="6" key="1">
    <citation type="submission" date="2023-07" db="EMBL/GenBank/DDBJ databases">
        <title>Conexibacter stalactiti sp. nov., isolated from stalactites in a lava cave and emended description of the genus Conexibacter.</title>
        <authorList>
            <person name="Lee S.D."/>
        </authorList>
    </citation>
    <scope>NUCLEOTIDE SEQUENCE [LARGE SCALE GENOMIC DNA]</scope>
    <source>
        <strain evidence="6">KCTC 39840</strain>
    </source>
</reference>
<protein>
    <submittedName>
        <fullName evidence="5">Calcium-binding protein</fullName>
    </submittedName>
</protein>
<sequence length="530" mass="54753">MLWKRTAATTAWRLTPAHPGKRRRLPRSACALLAAVATTAVGAGAGVAQAATIVQEGDALVYRTAGERHSLSLNDSYPAGRLRFEDLFATITEVPASCTLVDANVADCAIPARVRVEFGDWDDTFGFGDGYGQSVAVEVFGGPGEDTLRGDFDRPGRELLDGGPDRDRIEGFGGDDELRGGEGDDILDGGAGADLVLGGGGDDTLAGDGQAAPGADRIDGGEGNDLLKDYVQTSVDRWPPANVSLDGVANDGRSGEGDDVSSVERIVAHVSGSFALSDGAEEVEVWANMDGGASTVLAGGGGDRVVGHDASERIEGGAGDDYLEGGKGHDTIVGGSGRDVIYGDETDTSCNPTFPESCVRYGNDVIDAHDGEFDQVDCGPGTDRAIVDEQDVVAVNCETIERRAAAATPEPGPVTRQPGASQPGTRQPGTGGGRPAVKRAISLTGRQSLRTVVRRGLQVKLTGAKPGRATIVVRFKGRVAGSARVRVNAKGAAIARVRLAKATTRSLARLSSARLVVSGAGLRATVTLKR</sequence>
<proteinExistence type="predicted"/>
<organism evidence="5 6">
    <name type="scientific">Conexibacter stalactiti</name>
    <dbReference type="NCBI Taxonomy" id="1940611"/>
    <lineage>
        <taxon>Bacteria</taxon>
        <taxon>Bacillati</taxon>
        <taxon>Actinomycetota</taxon>
        <taxon>Thermoleophilia</taxon>
        <taxon>Solirubrobacterales</taxon>
        <taxon>Conexibacteraceae</taxon>
        <taxon>Conexibacter</taxon>
    </lineage>
</organism>
<keyword evidence="6" id="KW-1185">Reference proteome</keyword>
<evidence type="ECO:0000256" key="2">
    <source>
        <dbReference type="ARBA" id="ARBA00022525"/>
    </source>
</evidence>
<dbReference type="InterPro" id="IPR011049">
    <property type="entry name" value="Serralysin-like_metalloprot_C"/>
</dbReference>
<dbReference type="InterPro" id="IPR050557">
    <property type="entry name" value="RTX_toxin/Mannuronan_C5-epim"/>
</dbReference>
<evidence type="ECO:0000256" key="3">
    <source>
        <dbReference type="SAM" id="MobiDB-lite"/>
    </source>
</evidence>
<comment type="caution">
    <text evidence="5">The sequence shown here is derived from an EMBL/GenBank/DDBJ whole genome shotgun (WGS) entry which is preliminary data.</text>
</comment>
<feature type="signal peptide" evidence="4">
    <location>
        <begin position="1"/>
        <end position="50"/>
    </location>
</feature>
<dbReference type="Proteomes" id="UP001284601">
    <property type="component" value="Unassembled WGS sequence"/>
</dbReference>
<keyword evidence="4" id="KW-0732">Signal</keyword>
<feature type="compositionally biased region" description="Low complexity" evidence="3">
    <location>
        <begin position="203"/>
        <end position="212"/>
    </location>
</feature>
<dbReference type="SUPFAM" id="SSF51120">
    <property type="entry name" value="beta-Roll"/>
    <property type="match status" value="1"/>
</dbReference>
<dbReference type="InterPro" id="IPR001343">
    <property type="entry name" value="Hemolysn_Ca-bd"/>
</dbReference>
<evidence type="ECO:0000256" key="1">
    <source>
        <dbReference type="ARBA" id="ARBA00004613"/>
    </source>
</evidence>
<dbReference type="PROSITE" id="PS00330">
    <property type="entry name" value="HEMOLYSIN_CALCIUM"/>
    <property type="match status" value="2"/>
</dbReference>
<dbReference type="RefSeq" id="WP_318599489.1">
    <property type="nucleotide sequence ID" value="NZ_JAWSTH010000073.1"/>
</dbReference>
<gene>
    <name evidence="5" type="ORF">R7226_22080</name>
</gene>
<evidence type="ECO:0000256" key="4">
    <source>
        <dbReference type="SAM" id="SignalP"/>
    </source>
</evidence>
<name>A0ABU4HUT6_9ACTN</name>
<feature type="region of interest" description="Disordered" evidence="3">
    <location>
        <begin position="403"/>
        <end position="437"/>
    </location>
</feature>
<dbReference type="PRINTS" id="PR00313">
    <property type="entry name" value="CABNDNGRPT"/>
</dbReference>
<dbReference type="Pfam" id="PF00353">
    <property type="entry name" value="HemolysinCabind"/>
    <property type="match status" value="3"/>
</dbReference>
<keyword evidence="2" id="KW-0964">Secreted</keyword>